<protein>
    <submittedName>
        <fullName evidence="1">Uncharacterized protein</fullName>
    </submittedName>
</protein>
<dbReference type="AlphaFoldDB" id="A0AAN7B4U1"/>
<comment type="caution">
    <text evidence="1">The sequence shown here is derived from an EMBL/GenBank/DDBJ whole genome shotgun (WGS) entry which is preliminary data.</text>
</comment>
<gene>
    <name evidence="1" type="ORF">QBC37DRAFT_379329</name>
</gene>
<sequence length="134" mass="15171">MPAPPKIGDQECYQPYKHKDVKKKDQWNFVLDICRSKLDGQPVDKNYGGVRCSNPPGLWGSFMHVEVSWVDGCEDYENQKLDFPANPDPYACPNIPHDNYLQCDNGGGGGWKQIGCLKYEFHAGAHVKENQDLQ</sequence>
<name>A0AAN7B4U1_9PEZI</name>
<keyword evidence="2" id="KW-1185">Reference proteome</keyword>
<evidence type="ECO:0000313" key="2">
    <source>
        <dbReference type="Proteomes" id="UP001301769"/>
    </source>
</evidence>
<reference evidence="1" key="2">
    <citation type="submission" date="2023-05" db="EMBL/GenBank/DDBJ databases">
        <authorList>
            <consortium name="Lawrence Berkeley National Laboratory"/>
            <person name="Steindorff A."/>
            <person name="Hensen N."/>
            <person name="Bonometti L."/>
            <person name="Westerberg I."/>
            <person name="Brannstrom I.O."/>
            <person name="Guillou S."/>
            <person name="Cros-Aarteil S."/>
            <person name="Calhoun S."/>
            <person name="Haridas S."/>
            <person name="Kuo A."/>
            <person name="Mondo S."/>
            <person name="Pangilinan J."/>
            <person name="Riley R."/>
            <person name="Labutti K."/>
            <person name="Andreopoulos B."/>
            <person name="Lipzen A."/>
            <person name="Chen C."/>
            <person name="Yanf M."/>
            <person name="Daum C."/>
            <person name="Ng V."/>
            <person name="Clum A."/>
            <person name="Ohm R."/>
            <person name="Martin F."/>
            <person name="Silar P."/>
            <person name="Natvig D."/>
            <person name="Lalanne C."/>
            <person name="Gautier V."/>
            <person name="Ament-Velasquez S.L."/>
            <person name="Kruys A."/>
            <person name="Hutchinson M.I."/>
            <person name="Powell A.J."/>
            <person name="Barry K."/>
            <person name="Miller A.N."/>
            <person name="Grigoriev I.V."/>
            <person name="Debuchy R."/>
            <person name="Gladieux P."/>
            <person name="Thoren M.H."/>
            <person name="Johannesson H."/>
        </authorList>
    </citation>
    <scope>NUCLEOTIDE SEQUENCE</scope>
    <source>
        <strain evidence="1">PSN293</strain>
    </source>
</reference>
<evidence type="ECO:0000313" key="1">
    <source>
        <dbReference type="EMBL" id="KAK4208195.1"/>
    </source>
</evidence>
<accession>A0AAN7B4U1</accession>
<organism evidence="1 2">
    <name type="scientific">Rhypophila decipiens</name>
    <dbReference type="NCBI Taxonomy" id="261697"/>
    <lineage>
        <taxon>Eukaryota</taxon>
        <taxon>Fungi</taxon>
        <taxon>Dikarya</taxon>
        <taxon>Ascomycota</taxon>
        <taxon>Pezizomycotina</taxon>
        <taxon>Sordariomycetes</taxon>
        <taxon>Sordariomycetidae</taxon>
        <taxon>Sordariales</taxon>
        <taxon>Naviculisporaceae</taxon>
        <taxon>Rhypophila</taxon>
    </lineage>
</organism>
<dbReference type="EMBL" id="MU858254">
    <property type="protein sequence ID" value="KAK4208195.1"/>
    <property type="molecule type" value="Genomic_DNA"/>
</dbReference>
<reference evidence="1" key="1">
    <citation type="journal article" date="2023" name="Mol. Phylogenet. Evol.">
        <title>Genome-scale phylogeny and comparative genomics of the fungal order Sordariales.</title>
        <authorList>
            <person name="Hensen N."/>
            <person name="Bonometti L."/>
            <person name="Westerberg I."/>
            <person name="Brannstrom I.O."/>
            <person name="Guillou S."/>
            <person name="Cros-Aarteil S."/>
            <person name="Calhoun S."/>
            <person name="Haridas S."/>
            <person name="Kuo A."/>
            <person name="Mondo S."/>
            <person name="Pangilinan J."/>
            <person name="Riley R."/>
            <person name="LaButti K."/>
            <person name="Andreopoulos B."/>
            <person name="Lipzen A."/>
            <person name="Chen C."/>
            <person name="Yan M."/>
            <person name="Daum C."/>
            <person name="Ng V."/>
            <person name="Clum A."/>
            <person name="Steindorff A."/>
            <person name="Ohm R.A."/>
            <person name="Martin F."/>
            <person name="Silar P."/>
            <person name="Natvig D.O."/>
            <person name="Lalanne C."/>
            <person name="Gautier V."/>
            <person name="Ament-Velasquez S.L."/>
            <person name="Kruys A."/>
            <person name="Hutchinson M.I."/>
            <person name="Powell A.J."/>
            <person name="Barry K."/>
            <person name="Miller A.N."/>
            <person name="Grigoriev I.V."/>
            <person name="Debuchy R."/>
            <person name="Gladieux P."/>
            <person name="Hiltunen Thoren M."/>
            <person name="Johannesson H."/>
        </authorList>
    </citation>
    <scope>NUCLEOTIDE SEQUENCE</scope>
    <source>
        <strain evidence="1">PSN293</strain>
    </source>
</reference>
<dbReference type="Proteomes" id="UP001301769">
    <property type="component" value="Unassembled WGS sequence"/>
</dbReference>
<proteinExistence type="predicted"/>